<organism evidence="3 4">
    <name type="scientific">Triplophysa tibetana</name>
    <dbReference type="NCBI Taxonomy" id="1572043"/>
    <lineage>
        <taxon>Eukaryota</taxon>
        <taxon>Metazoa</taxon>
        <taxon>Chordata</taxon>
        <taxon>Craniata</taxon>
        <taxon>Vertebrata</taxon>
        <taxon>Euteleostomi</taxon>
        <taxon>Actinopterygii</taxon>
        <taxon>Neopterygii</taxon>
        <taxon>Teleostei</taxon>
        <taxon>Ostariophysi</taxon>
        <taxon>Cypriniformes</taxon>
        <taxon>Nemacheilidae</taxon>
        <taxon>Triplophysa</taxon>
    </lineage>
</organism>
<feature type="region of interest" description="Disordered" evidence="1">
    <location>
        <begin position="1"/>
        <end position="27"/>
    </location>
</feature>
<gene>
    <name evidence="3" type="ORF">E1301_Tti018375</name>
    <name evidence="2" type="ORF">E1301_Tti023368</name>
</gene>
<comment type="caution">
    <text evidence="3">The sequence shown here is derived from an EMBL/GenBank/DDBJ whole genome shotgun (WGS) entry which is preliminary data.</text>
</comment>
<dbReference type="EMBL" id="SOYY01000021">
    <property type="protein sequence ID" value="KAA0706092.1"/>
    <property type="molecule type" value="Genomic_DNA"/>
</dbReference>
<keyword evidence="4" id="KW-1185">Reference proteome</keyword>
<accession>A0A5A9N820</accession>
<proteinExistence type="predicted"/>
<evidence type="ECO:0000256" key="1">
    <source>
        <dbReference type="SAM" id="MobiDB-lite"/>
    </source>
</evidence>
<protein>
    <submittedName>
        <fullName evidence="3">Uncharacterized protein</fullName>
    </submittedName>
</protein>
<dbReference type="AlphaFoldDB" id="A0A5A9N820"/>
<name>A0A5A9N820_9TELE</name>
<feature type="compositionally biased region" description="Acidic residues" evidence="1">
    <location>
        <begin position="1"/>
        <end position="19"/>
    </location>
</feature>
<sequence>MDKEDTEEDDDDDDDEEEESTIRRDSVALKGSNVDVVTVSSQETLPLQLTPLRQQPEM</sequence>
<evidence type="ECO:0000313" key="2">
    <source>
        <dbReference type="EMBL" id="KAA0706083.1"/>
    </source>
</evidence>
<evidence type="ECO:0000313" key="3">
    <source>
        <dbReference type="EMBL" id="KAA0706092.1"/>
    </source>
</evidence>
<reference evidence="3 4" key="1">
    <citation type="journal article" date="2019" name="Mol. Ecol. Resour.">
        <title>Chromosome-level genome assembly of Triplophysa tibetana, a fish adapted to the harsh high-altitude environment of the Tibetan Plateau.</title>
        <authorList>
            <person name="Yang X."/>
            <person name="Liu H."/>
            <person name="Ma Z."/>
            <person name="Zou Y."/>
            <person name="Zou M."/>
            <person name="Mao Y."/>
            <person name="Li X."/>
            <person name="Wang H."/>
            <person name="Chen T."/>
            <person name="Wang W."/>
            <person name="Yang R."/>
        </authorList>
    </citation>
    <scope>NUCLEOTIDE SEQUENCE [LARGE SCALE GENOMIC DNA]</scope>
    <source>
        <strain evidence="3">TTIB1903HZAU</strain>
        <tissue evidence="3">Muscle</tissue>
    </source>
</reference>
<evidence type="ECO:0000313" key="4">
    <source>
        <dbReference type="Proteomes" id="UP000324632"/>
    </source>
</evidence>
<dbReference type="Proteomes" id="UP000324632">
    <property type="component" value="Chromosome 21"/>
</dbReference>
<dbReference type="EMBL" id="SOYY01000021">
    <property type="protein sequence ID" value="KAA0706083.1"/>
    <property type="molecule type" value="Genomic_DNA"/>
</dbReference>